<gene>
    <name evidence="4" type="ORF">C0175_03845</name>
</gene>
<sequence length="424" mass="48294">MKRGLFFSLVLITVFVVSSIAATTNLTLLTGPDTQGFFAKAIQLFEQQNPDIHVQLIQGPSSTNDREQMFMTASMAKTSPYDLIDADIVWIPALAAKGWLLPLDQYVDLNQLYAENFSATVSGGIWDGHLYRIPRMSDAGLIYYRKDLLEQAGLQPPQTFEELFKDAQQLQDPSKGLWGFVYEGAQYEGLVCFYLEWLWGNGGNYYNPDTKKIEIDSPQAIQTTQYLVDTIWKYKITPPSVLNFQEEDARAMFESGNAVFMRNWPYVWVLSQTESNSKVIGKVGIIPEVHAPGQQPYATQGGWGIAISAFIQKDKIPAAVKFAEFFDTYAIQKLEVKMMGVDVSLRDIYYDPEVLQWDPYFKDLRTILENARWRPAVPFWPQLSSIMSKYLTMAMTRQLTPEQANAAMQKEAQQVVDNYYQSNQ</sequence>
<name>A0A2J6X6C1_9BACT</name>
<organism evidence="4 5">
    <name type="scientific">Caldisericum exile</name>
    <dbReference type="NCBI Taxonomy" id="693075"/>
    <lineage>
        <taxon>Bacteria</taxon>
        <taxon>Pseudomonadati</taxon>
        <taxon>Caldisericota/Cryosericota group</taxon>
        <taxon>Caldisericota</taxon>
        <taxon>Caldisericia</taxon>
        <taxon>Caldisericales</taxon>
        <taxon>Caldisericaceae</taxon>
        <taxon>Caldisericum</taxon>
    </lineage>
</organism>
<dbReference type="AlphaFoldDB" id="A0A2J6X6C1"/>
<dbReference type="CDD" id="cd14750">
    <property type="entry name" value="PBP2_TMBP"/>
    <property type="match status" value="1"/>
</dbReference>
<dbReference type="InterPro" id="IPR006059">
    <property type="entry name" value="SBP"/>
</dbReference>
<dbReference type="PANTHER" id="PTHR30061">
    <property type="entry name" value="MALTOSE-BINDING PERIPLASMIC PROTEIN"/>
    <property type="match status" value="1"/>
</dbReference>
<dbReference type="EMBL" id="PNIX01000227">
    <property type="protein sequence ID" value="PMP82286.1"/>
    <property type="molecule type" value="Genomic_DNA"/>
</dbReference>
<dbReference type="PANTHER" id="PTHR30061:SF50">
    <property type="entry name" value="MALTOSE_MALTODEXTRIN-BINDING PERIPLASMIC PROTEIN"/>
    <property type="match status" value="1"/>
</dbReference>
<dbReference type="GO" id="GO:0015768">
    <property type="term" value="P:maltose transport"/>
    <property type="evidence" value="ECO:0007669"/>
    <property type="project" value="TreeGrafter"/>
</dbReference>
<evidence type="ECO:0000256" key="2">
    <source>
        <dbReference type="ARBA" id="ARBA00022448"/>
    </source>
</evidence>
<evidence type="ECO:0000256" key="1">
    <source>
        <dbReference type="ARBA" id="ARBA00008520"/>
    </source>
</evidence>
<dbReference type="SUPFAM" id="SSF53850">
    <property type="entry name" value="Periplasmic binding protein-like II"/>
    <property type="match status" value="1"/>
</dbReference>
<dbReference type="GO" id="GO:0042956">
    <property type="term" value="P:maltodextrin transmembrane transport"/>
    <property type="evidence" value="ECO:0007669"/>
    <property type="project" value="TreeGrafter"/>
</dbReference>
<comment type="caution">
    <text evidence="4">The sequence shown here is derived from an EMBL/GenBank/DDBJ whole genome shotgun (WGS) entry which is preliminary data.</text>
</comment>
<dbReference type="GO" id="GO:0055052">
    <property type="term" value="C:ATP-binding cassette (ABC) transporter complex, substrate-binding subunit-containing"/>
    <property type="evidence" value="ECO:0007669"/>
    <property type="project" value="TreeGrafter"/>
</dbReference>
<dbReference type="Pfam" id="PF01547">
    <property type="entry name" value="SBP_bac_1"/>
    <property type="match status" value="1"/>
</dbReference>
<keyword evidence="2" id="KW-0813">Transport</keyword>
<accession>A0A2J6X6C1</accession>
<evidence type="ECO:0000256" key="3">
    <source>
        <dbReference type="ARBA" id="ARBA00022729"/>
    </source>
</evidence>
<proteinExistence type="inferred from homology"/>
<evidence type="ECO:0000313" key="4">
    <source>
        <dbReference type="EMBL" id="PMP82286.1"/>
    </source>
</evidence>
<protein>
    <submittedName>
        <fullName evidence="4">ABC transporter substrate-binding protein</fullName>
    </submittedName>
</protein>
<dbReference type="Proteomes" id="UP000236910">
    <property type="component" value="Unassembled WGS sequence"/>
</dbReference>
<evidence type="ECO:0000313" key="5">
    <source>
        <dbReference type="Proteomes" id="UP000236910"/>
    </source>
</evidence>
<keyword evidence="3" id="KW-0732">Signal</keyword>
<comment type="similarity">
    <text evidence="1">Belongs to the bacterial solute-binding protein 1 family.</text>
</comment>
<reference evidence="4 5" key="1">
    <citation type="submission" date="2018-01" db="EMBL/GenBank/DDBJ databases">
        <title>Metagenomic assembled genomes from two thermal pools in the Uzon Caldera, Kamchatka, Russia.</title>
        <authorList>
            <person name="Wilkins L."/>
            <person name="Ettinger C."/>
        </authorList>
    </citation>
    <scope>NUCLEOTIDE SEQUENCE [LARGE SCALE GENOMIC DNA]</scope>
    <source>
        <strain evidence="4">ARK-10</strain>
    </source>
</reference>
<dbReference type="GO" id="GO:1901982">
    <property type="term" value="F:maltose binding"/>
    <property type="evidence" value="ECO:0007669"/>
    <property type="project" value="TreeGrafter"/>
</dbReference>
<dbReference type="Gene3D" id="3.40.190.10">
    <property type="entry name" value="Periplasmic binding protein-like II"/>
    <property type="match status" value="2"/>
</dbReference>